<dbReference type="PANTHER" id="PTHR43022">
    <property type="entry name" value="PROTEIN SMF"/>
    <property type="match status" value="1"/>
</dbReference>
<dbReference type="Gene3D" id="3.40.50.450">
    <property type="match status" value="1"/>
</dbReference>
<evidence type="ECO:0000256" key="2">
    <source>
        <dbReference type="SAM" id="MobiDB-lite"/>
    </source>
</evidence>
<dbReference type="InterPro" id="IPR003488">
    <property type="entry name" value="DprA"/>
</dbReference>
<evidence type="ECO:0000259" key="4">
    <source>
        <dbReference type="Pfam" id="PF17782"/>
    </source>
</evidence>
<dbReference type="NCBIfam" id="TIGR00732">
    <property type="entry name" value="dprA"/>
    <property type="match status" value="1"/>
</dbReference>
<organism evidence="5 6">
    <name type="scientific">Brotaphodocola catenula</name>
    <dbReference type="NCBI Taxonomy" id="2885361"/>
    <lineage>
        <taxon>Bacteria</taxon>
        <taxon>Bacillati</taxon>
        <taxon>Bacillota</taxon>
        <taxon>Clostridia</taxon>
        <taxon>Lachnospirales</taxon>
        <taxon>Lachnospiraceae</taxon>
        <taxon>Brotaphodocola</taxon>
    </lineage>
</organism>
<evidence type="ECO:0000259" key="3">
    <source>
        <dbReference type="Pfam" id="PF02481"/>
    </source>
</evidence>
<feature type="domain" description="DprA winged helix" evidence="4">
    <location>
        <begin position="371"/>
        <end position="419"/>
    </location>
</feature>
<dbReference type="Pfam" id="PF02481">
    <property type="entry name" value="DNA_processg_A"/>
    <property type="match status" value="1"/>
</dbReference>
<evidence type="ECO:0000256" key="1">
    <source>
        <dbReference type="ARBA" id="ARBA00006525"/>
    </source>
</evidence>
<dbReference type="Gene3D" id="1.10.10.10">
    <property type="entry name" value="Winged helix-like DNA-binding domain superfamily/Winged helix DNA-binding domain"/>
    <property type="match status" value="1"/>
</dbReference>
<dbReference type="Proteomes" id="UP001198962">
    <property type="component" value="Unassembled WGS sequence"/>
</dbReference>
<sequence length="434" mass="48854">MGKECEKKNDKKEKNEAEKMKNEEEKKGKEKNRKEKNENPEKEREVLYWLSKLVILGAVSIRKIQEHFRSLGAFYEMMFESGFSFACTSKEGVNNIEEKSTVEAFLERECPFLSKRQQMAILSHRANYETCKAEFEELSERGMRFVIWCDEEYPEKLREIYDYPMGLFVRGKLPDQNHPVVAVVGARGCSEYGEQLAERFSMTLAENGVQIVSGLASGIDGASHRGALRAGKPTFGVLGCGVNICYPSENFRIYEEMGRTGGILSEFGPDTPPKAMNFPMRNRIISGMADAIVVVEARARSGSLITADLGMEQGREIFALPGRVTDHLSEGCNHLIQQGAHLVTSPEDVLQFLGVKYQKKLIIHEKNVNGLAKKEKLVYSCLDFKPKHLDQIVAQTGLGISDCMGILLELELGGYVFRSANHYYGKKSDMWENG</sequence>
<dbReference type="RefSeq" id="WP_308451729.1">
    <property type="nucleotide sequence ID" value="NZ_JAJEPU010000035.1"/>
</dbReference>
<evidence type="ECO:0000313" key="6">
    <source>
        <dbReference type="Proteomes" id="UP001198962"/>
    </source>
</evidence>
<dbReference type="GO" id="GO:0009294">
    <property type="term" value="P:DNA-mediated transformation"/>
    <property type="evidence" value="ECO:0007669"/>
    <property type="project" value="InterPro"/>
</dbReference>
<accession>A0AAE3ARD8</accession>
<comment type="similarity">
    <text evidence="1">Belongs to the DprA/Smf family.</text>
</comment>
<dbReference type="SUPFAM" id="SSF102405">
    <property type="entry name" value="MCP/YpsA-like"/>
    <property type="match status" value="1"/>
</dbReference>
<feature type="region of interest" description="Disordered" evidence="2">
    <location>
        <begin position="1"/>
        <end position="38"/>
    </location>
</feature>
<comment type="caution">
    <text evidence="5">The sequence shown here is derived from an EMBL/GenBank/DDBJ whole genome shotgun (WGS) entry which is preliminary data.</text>
</comment>
<name>A0AAE3ARD8_9FIRM</name>
<gene>
    <name evidence="5" type="primary">dprA</name>
    <name evidence="5" type="ORF">LKD32_11145</name>
</gene>
<dbReference type="Pfam" id="PF17782">
    <property type="entry name" value="WHD_DprA"/>
    <property type="match status" value="1"/>
</dbReference>
<dbReference type="AlphaFoldDB" id="A0AAE3ARD8"/>
<feature type="domain" description="Smf/DprA SLOG" evidence="3">
    <location>
        <begin position="145"/>
        <end position="353"/>
    </location>
</feature>
<protein>
    <submittedName>
        <fullName evidence="5">DNA-processing protein DprA</fullName>
    </submittedName>
</protein>
<dbReference type="InterPro" id="IPR041614">
    <property type="entry name" value="DprA_WH"/>
</dbReference>
<dbReference type="PANTHER" id="PTHR43022:SF1">
    <property type="entry name" value="PROTEIN SMF"/>
    <property type="match status" value="1"/>
</dbReference>
<evidence type="ECO:0000313" key="5">
    <source>
        <dbReference type="EMBL" id="MCC2165416.1"/>
    </source>
</evidence>
<dbReference type="InterPro" id="IPR057666">
    <property type="entry name" value="DrpA_SLOG"/>
</dbReference>
<dbReference type="InterPro" id="IPR036388">
    <property type="entry name" value="WH-like_DNA-bd_sf"/>
</dbReference>
<proteinExistence type="inferred from homology"/>
<reference evidence="5" key="1">
    <citation type="submission" date="2021-10" db="EMBL/GenBank/DDBJ databases">
        <title>Anaerobic single-cell dispensing facilitates the cultivation of human gut bacteria.</title>
        <authorList>
            <person name="Afrizal A."/>
        </authorList>
    </citation>
    <scope>NUCLEOTIDE SEQUENCE</scope>
    <source>
        <strain evidence="5">CLA-AA-H274</strain>
    </source>
</reference>
<dbReference type="EMBL" id="JAJEPU010000035">
    <property type="protein sequence ID" value="MCC2165416.1"/>
    <property type="molecule type" value="Genomic_DNA"/>
</dbReference>
<keyword evidence="6" id="KW-1185">Reference proteome</keyword>